<gene>
    <name evidence="10" type="ORF">JM658_12850</name>
</gene>
<evidence type="ECO:0000256" key="8">
    <source>
        <dbReference type="RuleBase" id="RU363032"/>
    </source>
</evidence>
<dbReference type="InterPro" id="IPR000515">
    <property type="entry name" value="MetI-like"/>
</dbReference>
<evidence type="ECO:0000259" key="9">
    <source>
        <dbReference type="PROSITE" id="PS50928"/>
    </source>
</evidence>
<evidence type="ECO:0000256" key="7">
    <source>
        <dbReference type="ARBA" id="ARBA00023136"/>
    </source>
</evidence>
<evidence type="ECO:0000256" key="5">
    <source>
        <dbReference type="ARBA" id="ARBA00022692"/>
    </source>
</evidence>
<dbReference type="InterPro" id="IPR035906">
    <property type="entry name" value="MetI-like_sf"/>
</dbReference>
<keyword evidence="7 8" id="KW-0472">Membrane</keyword>
<feature type="transmembrane region" description="Helical" evidence="8">
    <location>
        <begin position="210"/>
        <end position="228"/>
    </location>
</feature>
<dbReference type="RefSeq" id="WP_236959682.1">
    <property type="nucleotide sequence ID" value="NZ_JAETXX010000009.1"/>
</dbReference>
<dbReference type="Pfam" id="PF00528">
    <property type="entry name" value="BPD_transp_1"/>
    <property type="match status" value="1"/>
</dbReference>
<organism evidence="10 11">
    <name type="scientific">Joostella atrarenae</name>
    <dbReference type="NCBI Taxonomy" id="679257"/>
    <lineage>
        <taxon>Bacteria</taxon>
        <taxon>Pseudomonadati</taxon>
        <taxon>Bacteroidota</taxon>
        <taxon>Flavobacteriia</taxon>
        <taxon>Flavobacteriales</taxon>
        <taxon>Flavobacteriaceae</taxon>
        <taxon>Joostella</taxon>
    </lineage>
</organism>
<feature type="domain" description="ABC transmembrane type-1" evidence="9">
    <location>
        <begin position="61"/>
        <end position="273"/>
    </location>
</feature>
<dbReference type="PANTHER" id="PTHR43357:SF4">
    <property type="entry name" value="INNER MEMBRANE ABC TRANSPORTER PERMEASE PROTEIN YDCV"/>
    <property type="match status" value="1"/>
</dbReference>
<evidence type="ECO:0000313" key="11">
    <source>
        <dbReference type="Proteomes" id="UP000829517"/>
    </source>
</evidence>
<feature type="transmembrane region" description="Helical" evidence="8">
    <location>
        <begin position="256"/>
        <end position="275"/>
    </location>
</feature>
<reference evidence="10 11" key="1">
    <citation type="submission" date="2021-01" db="EMBL/GenBank/DDBJ databases">
        <title>Genome sequencing of Joostella atrarenae M1-2 (= KCTC 23194).</title>
        <authorList>
            <person name="Zakaria M.R."/>
            <person name="Lam M.Q."/>
            <person name="Chong C.S."/>
        </authorList>
    </citation>
    <scope>NUCLEOTIDE SEQUENCE [LARGE SCALE GENOMIC DNA]</scope>
    <source>
        <strain evidence="10 11">M1-2</strain>
    </source>
</reference>
<keyword evidence="4" id="KW-0997">Cell inner membrane</keyword>
<keyword evidence="2 8" id="KW-0813">Transport</keyword>
<protein>
    <submittedName>
        <fullName evidence="10">Sugar ABC transporter permease</fullName>
    </submittedName>
</protein>
<dbReference type="SUPFAM" id="SSF161098">
    <property type="entry name" value="MetI-like"/>
    <property type="match status" value="1"/>
</dbReference>
<comment type="subcellular location">
    <subcellularLocation>
        <location evidence="1">Cell inner membrane</location>
        <topology evidence="1">Multi-pass membrane protein</topology>
    </subcellularLocation>
    <subcellularLocation>
        <location evidence="8">Cell membrane</location>
        <topology evidence="8">Multi-pass membrane protein</topology>
    </subcellularLocation>
</comment>
<keyword evidence="3" id="KW-1003">Cell membrane</keyword>
<proteinExistence type="inferred from homology"/>
<comment type="caution">
    <text evidence="10">The sequence shown here is derived from an EMBL/GenBank/DDBJ whole genome shotgun (WGS) entry which is preliminary data.</text>
</comment>
<dbReference type="CDD" id="cd06261">
    <property type="entry name" value="TM_PBP2"/>
    <property type="match status" value="1"/>
</dbReference>
<feature type="transmembrane region" description="Helical" evidence="8">
    <location>
        <begin position="60"/>
        <end position="82"/>
    </location>
</feature>
<name>A0ABS9J5L8_9FLAO</name>
<dbReference type="Proteomes" id="UP000829517">
    <property type="component" value="Unassembled WGS sequence"/>
</dbReference>
<evidence type="ECO:0000256" key="2">
    <source>
        <dbReference type="ARBA" id="ARBA00022448"/>
    </source>
</evidence>
<evidence type="ECO:0000256" key="6">
    <source>
        <dbReference type="ARBA" id="ARBA00022989"/>
    </source>
</evidence>
<evidence type="ECO:0000256" key="4">
    <source>
        <dbReference type="ARBA" id="ARBA00022519"/>
    </source>
</evidence>
<keyword evidence="11" id="KW-1185">Reference proteome</keyword>
<dbReference type="Gene3D" id="1.10.3720.10">
    <property type="entry name" value="MetI-like"/>
    <property type="match status" value="1"/>
</dbReference>
<dbReference type="PANTHER" id="PTHR43357">
    <property type="entry name" value="INNER MEMBRANE ABC TRANSPORTER PERMEASE PROTEIN YDCV"/>
    <property type="match status" value="1"/>
</dbReference>
<comment type="similarity">
    <text evidence="8">Belongs to the binding-protein-dependent transport system permease family.</text>
</comment>
<accession>A0ABS9J5L8</accession>
<evidence type="ECO:0000256" key="1">
    <source>
        <dbReference type="ARBA" id="ARBA00004429"/>
    </source>
</evidence>
<dbReference type="EMBL" id="JAETXX010000009">
    <property type="protein sequence ID" value="MCF8715717.1"/>
    <property type="molecule type" value="Genomic_DNA"/>
</dbReference>
<sequence length="288" mass="32651">MKITSNHISKLFFLGIVLLPVFSGLLYAIFYSLGLIGILNDGFSTEVWRTIFTTEPFWKSLLFSIYIALTSVTIAIILALTIAISWRKSLQKGFLSYAIYLPLCFPATVMAFFSFQLLSRSGFLSRVAFNFDFIDSLNSFPEWINDGYGIGIIFTSVLLITPFFIILFSNLYQTENLRSFITLSKSFGASKQQTFLKVTLPILLKKASGTIYLFIIFVMGSYEVPLLLGRQDPQMISVAILQKIQRFNLYDIPTGYAMSVLYVLIITVALVFIYLKNITLFKTQKSDV</sequence>
<evidence type="ECO:0000313" key="10">
    <source>
        <dbReference type="EMBL" id="MCF8715717.1"/>
    </source>
</evidence>
<feature type="transmembrane region" description="Helical" evidence="8">
    <location>
        <begin position="12"/>
        <end position="40"/>
    </location>
</feature>
<feature type="transmembrane region" description="Helical" evidence="8">
    <location>
        <begin position="94"/>
        <end position="115"/>
    </location>
</feature>
<evidence type="ECO:0000256" key="3">
    <source>
        <dbReference type="ARBA" id="ARBA00022475"/>
    </source>
</evidence>
<keyword evidence="6 8" id="KW-1133">Transmembrane helix</keyword>
<keyword evidence="5 8" id="KW-0812">Transmembrane</keyword>
<feature type="transmembrane region" description="Helical" evidence="8">
    <location>
        <begin position="147"/>
        <end position="168"/>
    </location>
</feature>
<dbReference type="PROSITE" id="PS50928">
    <property type="entry name" value="ABC_TM1"/>
    <property type="match status" value="1"/>
</dbReference>